<accession>A0A0V1C7I2</accession>
<organism evidence="2 3">
    <name type="scientific">Trichinella britovi</name>
    <name type="common">Parasitic roundworm</name>
    <dbReference type="NCBI Taxonomy" id="45882"/>
    <lineage>
        <taxon>Eukaryota</taxon>
        <taxon>Metazoa</taxon>
        <taxon>Ecdysozoa</taxon>
        <taxon>Nematoda</taxon>
        <taxon>Enoplea</taxon>
        <taxon>Dorylaimia</taxon>
        <taxon>Trichinellida</taxon>
        <taxon>Trichinellidae</taxon>
        <taxon>Trichinella</taxon>
    </lineage>
</organism>
<gene>
    <name evidence="2" type="ORF">T03_18169</name>
</gene>
<keyword evidence="3" id="KW-1185">Reference proteome</keyword>
<sequence length="117" mass="13014">MNAGTDSQESVSNQRISNRLPPDAQCPSPSRCWLEQGDFHTSGLSESISSSENLEDTAERPAASRCARITNEYDVSDSWRLLYLPPFPTSVHRRNILSPPAFPKMGYDLLLMSSPTQ</sequence>
<evidence type="ECO:0000313" key="2">
    <source>
        <dbReference type="EMBL" id="KRY45106.1"/>
    </source>
</evidence>
<dbReference type="AlphaFoldDB" id="A0A0V1C7I2"/>
<evidence type="ECO:0000256" key="1">
    <source>
        <dbReference type="SAM" id="MobiDB-lite"/>
    </source>
</evidence>
<reference evidence="2 3" key="1">
    <citation type="submission" date="2015-01" db="EMBL/GenBank/DDBJ databases">
        <title>Evolution of Trichinella species and genotypes.</title>
        <authorList>
            <person name="Korhonen P.K."/>
            <person name="Edoardo P."/>
            <person name="Giuseppe L.R."/>
            <person name="Gasser R.B."/>
        </authorList>
    </citation>
    <scope>NUCLEOTIDE SEQUENCE [LARGE SCALE GENOMIC DNA]</scope>
    <source>
        <strain evidence="2">ISS120</strain>
    </source>
</reference>
<feature type="region of interest" description="Disordered" evidence="1">
    <location>
        <begin position="1"/>
        <end position="62"/>
    </location>
</feature>
<dbReference type="Proteomes" id="UP000054653">
    <property type="component" value="Unassembled WGS sequence"/>
</dbReference>
<name>A0A0V1C7I2_TRIBR</name>
<proteinExistence type="predicted"/>
<comment type="caution">
    <text evidence="2">The sequence shown here is derived from an EMBL/GenBank/DDBJ whole genome shotgun (WGS) entry which is preliminary data.</text>
</comment>
<dbReference type="EMBL" id="JYDI01000409">
    <property type="protein sequence ID" value="KRY45106.1"/>
    <property type="molecule type" value="Genomic_DNA"/>
</dbReference>
<evidence type="ECO:0000313" key="3">
    <source>
        <dbReference type="Proteomes" id="UP000054653"/>
    </source>
</evidence>
<feature type="compositionally biased region" description="Polar residues" evidence="1">
    <location>
        <begin position="1"/>
        <end position="17"/>
    </location>
</feature>
<protein>
    <submittedName>
        <fullName evidence="2">Uncharacterized protein</fullName>
    </submittedName>
</protein>
<feature type="compositionally biased region" description="Low complexity" evidence="1">
    <location>
        <begin position="42"/>
        <end position="52"/>
    </location>
</feature>